<dbReference type="EMBL" id="PXYI01000002">
    <property type="protein sequence ID" value="PSJ42148.1"/>
    <property type="molecule type" value="Genomic_DNA"/>
</dbReference>
<dbReference type="RefSeq" id="WP_106512315.1">
    <property type="nucleotide sequence ID" value="NZ_PXYI01000002.1"/>
</dbReference>
<protein>
    <submittedName>
        <fullName evidence="1">Uncharacterized protein</fullName>
    </submittedName>
</protein>
<organism evidence="1 2">
    <name type="scientific">Allosphingosinicella deserti</name>
    <dbReference type="NCBI Taxonomy" id="2116704"/>
    <lineage>
        <taxon>Bacteria</taxon>
        <taxon>Pseudomonadati</taxon>
        <taxon>Pseudomonadota</taxon>
        <taxon>Alphaproteobacteria</taxon>
        <taxon>Sphingomonadales</taxon>
        <taxon>Sphingomonadaceae</taxon>
        <taxon>Allosphingosinicella</taxon>
    </lineage>
</organism>
<reference evidence="1 2" key="1">
    <citation type="submission" date="2018-03" db="EMBL/GenBank/DDBJ databases">
        <title>The draft genome of Sphingosinicella sp. GL-C-18.</title>
        <authorList>
            <person name="Liu L."/>
            <person name="Li L."/>
            <person name="Liang L."/>
            <person name="Zhang X."/>
            <person name="Wang T."/>
        </authorList>
    </citation>
    <scope>NUCLEOTIDE SEQUENCE [LARGE SCALE GENOMIC DNA]</scope>
    <source>
        <strain evidence="1 2">GL-C-18</strain>
    </source>
</reference>
<dbReference type="Proteomes" id="UP000241167">
    <property type="component" value="Unassembled WGS sequence"/>
</dbReference>
<evidence type="ECO:0000313" key="1">
    <source>
        <dbReference type="EMBL" id="PSJ42148.1"/>
    </source>
</evidence>
<evidence type="ECO:0000313" key="2">
    <source>
        <dbReference type="Proteomes" id="UP000241167"/>
    </source>
</evidence>
<gene>
    <name evidence="1" type="ORF">C7I55_07900</name>
</gene>
<dbReference type="AlphaFoldDB" id="A0A2P7QW06"/>
<proteinExistence type="predicted"/>
<keyword evidence="2" id="KW-1185">Reference proteome</keyword>
<comment type="caution">
    <text evidence="1">The sequence shown here is derived from an EMBL/GenBank/DDBJ whole genome shotgun (WGS) entry which is preliminary data.</text>
</comment>
<accession>A0A2P7QW06</accession>
<sequence length="113" mass="12096">MNETISAQEAHDHLTRQVHELMVANEAVMAIFAGTLVSAGLSDFETLASLLDAASRTSGECRGKIVEGDTAPNEILAGYAQALHDAKQGNRAIFGVVDGGRSTTFEQQEESYR</sequence>
<name>A0A2P7QW06_9SPHN</name>